<dbReference type="KEGG" id="mes:Meso_1921"/>
<organism evidence="5">
    <name type="scientific">Chelativorans sp. (strain BNC1)</name>
    <dbReference type="NCBI Taxonomy" id="266779"/>
    <lineage>
        <taxon>Bacteria</taxon>
        <taxon>Pseudomonadati</taxon>
        <taxon>Pseudomonadota</taxon>
        <taxon>Alphaproteobacteria</taxon>
        <taxon>Hyphomicrobiales</taxon>
        <taxon>Phyllobacteriaceae</taxon>
        <taxon>Chelativorans</taxon>
    </lineage>
</organism>
<gene>
    <name evidence="5" type="ordered locus">Meso_1921</name>
</gene>
<evidence type="ECO:0000256" key="1">
    <source>
        <dbReference type="ARBA" id="ARBA00023015"/>
    </source>
</evidence>
<feature type="domain" description="HTH marR-type" evidence="4">
    <location>
        <begin position="15"/>
        <end position="147"/>
    </location>
</feature>
<dbReference type="GO" id="GO:0006950">
    <property type="term" value="P:response to stress"/>
    <property type="evidence" value="ECO:0007669"/>
    <property type="project" value="TreeGrafter"/>
</dbReference>
<reference evidence="5" key="1">
    <citation type="submission" date="2006-06" db="EMBL/GenBank/DDBJ databases">
        <title>Complete sequence of chromosome of Chelativorans sp. BNC1.</title>
        <authorList>
            <consortium name="US DOE Joint Genome Institute"/>
            <person name="Copeland A."/>
            <person name="Lucas S."/>
            <person name="Lapidus A."/>
            <person name="Barry K."/>
            <person name="Detter J.C."/>
            <person name="Glavina del Rio T."/>
            <person name="Hammon N."/>
            <person name="Israni S."/>
            <person name="Dalin E."/>
            <person name="Tice H."/>
            <person name="Pitluck S."/>
            <person name="Chertkov O."/>
            <person name="Brettin T."/>
            <person name="Bruce D."/>
            <person name="Han C."/>
            <person name="Tapia R."/>
            <person name="Gilna P."/>
            <person name="Schmutz J."/>
            <person name="Larimer F."/>
            <person name="Land M."/>
            <person name="Hauser L."/>
            <person name="Kyrpides N."/>
            <person name="Mikhailova N."/>
            <person name="Richardson P."/>
        </authorList>
    </citation>
    <scope>NUCLEOTIDE SEQUENCE</scope>
    <source>
        <strain evidence="5">BNC1</strain>
    </source>
</reference>
<keyword evidence="3" id="KW-0804">Transcription</keyword>
<dbReference type="Gene3D" id="1.10.10.10">
    <property type="entry name" value="Winged helix-like DNA-binding domain superfamily/Winged helix DNA-binding domain"/>
    <property type="match status" value="1"/>
</dbReference>
<dbReference type="PANTHER" id="PTHR33164">
    <property type="entry name" value="TRANSCRIPTIONAL REGULATOR, MARR FAMILY"/>
    <property type="match status" value="1"/>
</dbReference>
<name>Q11H11_CHESB</name>
<keyword evidence="2" id="KW-0238">DNA-binding</keyword>
<proteinExistence type="predicted"/>
<dbReference type="PRINTS" id="PR00598">
    <property type="entry name" value="HTHMARR"/>
</dbReference>
<dbReference type="SMART" id="SM00347">
    <property type="entry name" value="HTH_MARR"/>
    <property type="match status" value="1"/>
</dbReference>
<protein>
    <submittedName>
        <fullName evidence="5">Transcriptional regulator, MarR family</fullName>
    </submittedName>
</protein>
<dbReference type="InterPro" id="IPR036388">
    <property type="entry name" value="WH-like_DNA-bd_sf"/>
</dbReference>
<dbReference type="GO" id="GO:0003677">
    <property type="term" value="F:DNA binding"/>
    <property type="evidence" value="ECO:0007669"/>
    <property type="project" value="UniProtKB-KW"/>
</dbReference>
<dbReference type="GO" id="GO:0003700">
    <property type="term" value="F:DNA-binding transcription factor activity"/>
    <property type="evidence" value="ECO:0007669"/>
    <property type="project" value="InterPro"/>
</dbReference>
<evidence type="ECO:0000259" key="4">
    <source>
        <dbReference type="PROSITE" id="PS50995"/>
    </source>
</evidence>
<dbReference type="eggNOG" id="COG1846">
    <property type="taxonomic scope" value="Bacteria"/>
</dbReference>
<sequence>MPLMNSTGSQNTQQIERLTFLLHNIPRLMRKRFEGRDNEHGLSAAQWRLLAWTMKEDGATQARLAELLEIEPISVSRLIDRMEEGGWVERRQGLEDRRIRMVFATPKAREAHKGIKKLVQQVFEEALTGLDEEARAALVSALETIAENLSDSEPICGSVQKAAEEVVSK</sequence>
<dbReference type="PROSITE" id="PS50995">
    <property type="entry name" value="HTH_MARR_2"/>
    <property type="match status" value="1"/>
</dbReference>
<dbReference type="InterPro" id="IPR023187">
    <property type="entry name" value="Tscrpt_reg_MarR-type_CS"/>
</dbReference>
<dbReference type="InterPro" id="IPR036390">
    <property type="entry name" value="WH_DNA-bd_sf"/>
</dbReference>
<dbReference type="HOGENOM" id="CLU_083287_18_2_5"/>
<evidence type="ECO:0000313" key="5">
    <source>
        <dbReference type="EMBL" id="ABG63314.1"/>
    </source>
</evidence>
<dbReference type="Pfam" id="PF12802">
    <property type="entry name" value="MarR_2"/>
    <property type="match status" value="1"/>
</dbReference>
<evidence type="ECO:0000256" key="3">
    <source>
        <dbReference type="ARBA" id="ARBA00023163"/>
    </source>
</evidence>
<keyword evidence="1" id="KW-0805">Transcription regulation</keyword>
<dbReference type="OrthoDB" id="582199at2"/>
<dbReference type="PANTHER" id="PTHR33164:SF64">
    <property type="entry name" value="TRANSCRIPTIONAL REGULATOR SLYA"/>
    <property type="match status" value="1"/>
</dbReference>
<dbReference type="PROSITE" id="PS01117">
    <property type="entry name" value="HTH_MARR_1"/>
    <property type="match status" value="1"/>
</dbReference>
<dbReference type="InterPro" id="IPR000835">
    <property type="entry name" value="HTH_MarR-typ"/>
</dbReference>
<dbReference type="AlphaFoldDB" id="Q11H11"/>
<accession>Q11H11</accession>
<dbReference type="STRING" id="266779.Meso_1921"/>
<evidence type="ECO:0000256" key="2">
    <source>
        <dbReference type="ARBA" id="ARBA00023125"/>
    </source>
</evidence>
<dbReference type="EMBL" id="CP000390">
    <property type="protein sequence ID" value="ABG63314.1"/>
    <property type="molecule type" value="Genomic_DNA"/>
</dbReference>
<dbReference type="InterPro" id="IPR039422">
    <property type="entry name" value="MarR/SlyA-like"/>
</dbReference>
<dbReference type="SUPFAM" id="SSF46785">
    <property type="entry name" value="Winged helix' DNA-binding domain"/>
    <property type="match status" value="1"/>
</dbReference>